<dbReference type="EMBL" id="FOFA01000002">
    <property type="protein sequence ID" value="SEQ02438.1"/>
    <property type="molecule type" value="Genomic_DNA"/>
</dbReference>
<organism evidence="1 2">
    <name type="scientific">Microlunatus flavus</name>
    <dbReference type="NCBI Taxonomy" id="1036181"/>
    <lineage>
        <taxon>Bacteria</taxon>
        <taxon>Bacillati</taxon>
        <taxon>Actinomycetota</taxon>
        <taxon>Actinomycetes</taxon>
        <taxon>Propionibacteriales</taxon>
        <taxon>Propionibacteriaceae</taxon>
        <taxon>Microlunatus</taxon>
    </lineage>
</organism>
<dbReference type="STRING" id="1036181.SAMN05421756_102265"/>
<evidence type="ECO:0000313" key="2">
    <source>
        <dbReference type="Proteomes" id="UP000198504"/>
    </source>
</evidence>
<sequence length="146" mass="15644">MRGRVLMVLFLVLMVVVVVASTVSYVRHRSDPVVVDAACPPLLPHTSNATDDYGDTVHWDGRTWWRTEGRTKADGNVVGVVTCTVAEIPNENGWRVSPRGWADGTATVLPKGTRLTTASEERIHEALVASTAGGDVLYCPGAPGTC</sequence>
<keyword evidence="2" id="KW-1185">Reference proteome</keyword>
<dbReference type="OrthoDB" id="4869895at2"/>
<name>A0A1H9CP83_9ACTN</name>
<accession>A0A1H9CP83</accession>
<proteinExistence type="predicted"/>
<evidence type="ECO:0000313" key="1">
    <source>
        <dbReference type="EMBL" id="SEQ02438.1"/>
    </source>
</evidence>
<dbReference type="RefSeq" id="WP_139209762.1">
    <property type="nucleotide sequence ID" value="NZ_FOFA01000002.1"/>
</dbReference>
<dbReference type="Proteomes" id="UP000198504">
    <property type="component" value="Unassembled WGS sequence"/>
</dbReference>
<protein>
    <submittedName>
        <fullName evidence="1">Uncharacterized protein</fullName>
    </submittedName>
</protein>
<dbReference type="AlphaFoldDB" id="A0A1H9CP83"/>
<gene>
    <name evidence="1" type="ORF">SAMN05421756_102265</name>
</gene>
<reference evidence="2" key="1">
    <citation type="submission" date="2016-10" db="EMBL/GenBank/DDBJ databases">
        <authorList>
            <person name="Varghese N."/>
            <person name="Submissions S."/>
        </authorList>
    </citation>
    <scope>NUCLEOTIDE SEQUENCE [LARGE SCALE GENOMIC DNA]</scope>
    <source>
        <strain evidence="2">CGMCC 4.6856</strain>
    </source>
</reference>